<feature type="signal peptide" evidence="1">
    <location>
        <begin position="1"/>
        <end position="18"/>
    </location>
</feature>
<reference evidence="2" key="3">
    <citation type="submission" date="2025-09" db="UniProtKB">
        <authorList>
            <consortium name="Ensembl"/>
        </authorList>
    </citation>
    <scope>IDENTIFICATION</scope>
</reference>
<dbReference type="PANTHER" id="PTHR18841:SF1">
    <property type="entry name" value="VITELLINE MEMBRANE OUTER LAYER 1 HOMOLOG"/>
    <property type="match status" value="1"/>
</dbReference>
<dbReference type="Ensembl" id="ENSACAT00000007742.3">
    <property type="protein sequence ID" value="ENSACAP00000007581.3"/>
    <property type="gene ID" value="ENSACAG00000007746.3"/>
</dbReference>
<dbReference type="Proteomes" id="UP000001646">
    <property type="component" value="Chromosome 6"/>
</dbReference>
<accession>G1KGZ6</accession>
<dbReference type="Bgee" id="ENSACAG00000007746">
    <property type="expression patterns" value="Expressed in liver and 2 other cell types or tissues"/>
</dbReference>
<organism evidence="2 3">
    <name type="scientific">Anolis carolinensis</name>
    <name type="common">Green anole</name>
    <name type="synonym">American chameleon</name>
    <dbReference type="NCBI Taxonomy" id="28377"/>
    <lineage>
        <taxon>Eukaryota</taxon>
        <taxon>Metazoa</taxon>
        <taxon>Chordata</taxon>
        <taxon>Craniata</taxon>
        <taxon>Vertebrata</taxon>
        <taxon>Euteleostomi</taxon>
        <taxon>Lepidosauria</taxon>
        <taxon>Squamata</taxon>
        <taxon>Bifurcata</taxon>
        <taxon>Unidentata</taxon>
        <taxon>Episquamata</taxon>
        <taxon>Toxicofera</taxon>
        <taxon>Iguania</taxon>
        <taxon>Dactyloidae</taxon>
        <taxon>Anolis</taxon>
    </lineage>
</organism>
<keyword evidence="3" id="KW-1185">Reference proteome</keyword>
<evidence type="ECO:0000313" key="3">
    <source>
        <dbReference type="Proteomes" id="UP000001646"/>
    </source>
</evidence>
<protein>
    <recommendedName>
        <fullName evidence="4">Vitelline membrane outer layer 1 homolog</fullName>
    </recommendedName>
</protein>
<dbReference type="InParanoid" id="G1KGZ6"/>
<dbReference type="InterPro" id="IPR036706">
    <property type="entry name" value="VOMI_sf"/>
</dbReference>
<dbReference type="AlphaFoldDB" id="G1KGZ6"/>
<keyword evidence="1" id="KW-0732">Signal</keyword>
<reference evidence="2" key="2">
    <citation type="submission" date="2025-08" db="UniProtKB">
        <authorList>
            <consortium name="Ensembl"/>
        </authorList>
    </citation>
    <scope>IDENTIFICATION</scope>
</reference>
<dbReference type="SUPFAM" id="SSF51092">
    <property type="entry name" value="Vitelline membrane outer protein-I (VMO-I)"/>
    <property type="match status" value="1"/>
</dbReference>
<evidence type="ECO:0008006" key="4">
    <source>
        <dbReference type="Google" id="ProtNLM"/>
    </source>
</evidence>
<dbReference type="PANTHER" id="PTHR18841">
    <property type="entry name" value="VITELLINE MEMBRANE OUTER LAYER PROTEIN I-RELATED"/>
    <property type="match status" value="1"/>
</dbReference>
<dbReference type="InterPro" id="IPR005515">
    <property type="entry name" value="VOMI"/>
</dbReference>
<dbReference type="Pfam" id="PF03762">
    <property type="entry name" value="VOMI"/>
    <property type="match status" value="2"/>
</dbReference>
<dbReference type="GO" id="GO:0005615">
    <property type="term" value="C:extracellular space"/>
    <property type="evidence" value="ECO:0000318"/>
    <property type="project" value="GO_Central"/>
</dbReference>
<dbReference type="eggNOG" id="ENOG502S05N">
    <property type="taxonomic scope" value="Eukaryota"/>
</dbReference>
<proteinExistence type="predicted"/>
<feature type="chain" id="PRO_5032926743" description="Vitelline membrane outer layer 1 homolog" evidence="1">
    <location>
        <begin position="19"/>
        <end position="174"/>
    </location>
</feature>
<dbReference type="Gene3D" id="2.100.10.20">
    <property type="entry name" value="Vitelline membrane outer layer protein I (VOMI)"/>
    <property type="match status" value="2"/>
</dbReference>
<dbReference type="HOGENOM" id="CLU_111176_1_0_1"/>
<evidence type="ECO:0000256" key="1">
    <source>
        <dbReference type="SAM" id="SignalP"/>
    </source>
</evidence>
<name>G1KGZ6_ANOCA</name>
<reference evidence="2 3" key="1">
    <citation type="submission" date="2009-12" db="EMBL/GenBank/DDBJ databases">
        <title>The Genome Sequence of Anolis carolinensis (Green Anole Lizard).</title>
        <authorList>
            <consortium name="The Genome Sequencing Platform"/>
            <person name="Di Palma F."/>
            <person name="Alfoldi J."/>
            <person name="Heiman D."/>
            <person name="Young S."/>
            <person name="Grabherr M."/>
            <person name="Johnson J."/>
            <person name="Lander E.S."/>
            <person name="Lindblad-Toh K."/>
        </authorList>
    </citation>
    <scope>NUCLEOTIDE SEQUENCE [LARGE SCALE GENOMIC DNA]</scope>
    <source>
        <strain evidence="2 3">JBL SC #1</strain>
    </source>
</reference>
<sequence>MQPLSLVLFLAIVFLASASEKTYISANGTFATRRNYSLASVTNGGRWGDWTWIDMCPERSYAIGFSIKVNIFIASYDVGIRVRWCPADGVLRAFQLKTEPDQGAGDDTSVNNIRFRCSNGLPLEEVGGTFGDYSEWSNTCYKGGICGMQTKQEPYQGVWVDDTALNDVRFFCCE</sequence>
<evidence type="ECO:0000313" key="2">
    <source>
        <dbReference type="Ensembl" id="ENSACAP00000007581.3"/>
    </source>
</evidence>
<dbReference type="GeneTree" id="ENSGT00390000009313"/>